<protein>
    <submittedName>
        <fullName evidence="1">Unplaced genomic scaffold scaffold_299, whole genome shotgun sequence</fullName>
    </submittedName>
</protein>
<dbReference type="AlphaFoldDB" id="A0A0C9YIN0"/>
<dbReference type="InterPro" id="IPR004242">
    <property type="entry name" value="Transposase_21"/>
</dbReference>
<evidence type="ECO:0000313" key="2">
    <source>
        <dbReference type="Proteomes" id="UP000054018"/>
    </source>
</evidence>
<dbReference type="Pfam" id="PF02992">
    <property type="entry name" value="Transposase_21"/>
    <property type="match status" value="1"/>
</dbReference>
<proteinExistence type="predicted"/>
<gene>
    <name evidence="1" type="ORF">PISMIDRAFT_118545</name>
</gene>
<dbReference type="PANTHER" id="PTHR46579">
    <property type="entry name" value="F5/8 TYPE C DOMAIN-CONTAINING PROTEIN-RELATED"/>
    <property type="match status" value="1"/>
</dbReference>
<accession>A0A0C9YIN0</accession>
<keyword evidence="2" id="KW-1185">Reference proteome</keyword>
<dbReference type="HOGENOM" id="CLU_078867_2_0_1"/>
<dbReference type="Proteomes" id="UP000054018">
    <property type="component" value="Unassembled WGS sequence"/>
</dbReference>
<reference evidence="1 2" key="1">
    <citation type="submission" date="2014-04" db="EMBL/GenBank/DDBJ databases">
        <authorList>
            <consortium name="DOE Joint Genome Institute"/>
            <person name="Kuo A."/>
            <person name="Kohler A."/>
            <person name="Costa M.D."/>
            <person name="Nagy L.G."/>
            <person name="Floudas D."/>
            <person name="Copeland A."/>
            <person name="Barry K.W."/>
            <person name="Cichocki N."/>
            <person name="Veneault-Fourrey C."/>
            <person name="LaButti K."/>
            <person name="Lindquist E.A."/>
            <person name="Lipzen A."/>
            <person name="Lundell T."/>
            <person name="Morin E."/>
            <person name="Murat C."/>
            <person name="Sun H."/>
            <person name="Tunlid A."/>
            <person name="Henrissat B."/>
            <person name="Grigoriev I.V."/>
            <person name="Hibbett D.S."/>
            <person name="Martin F."/>
            <person name="Nordberg H.P."/>
            <person name="Cantor M.N."/>
            <person name="Hua S.X."/>
        </authorList>
    </citation>
    <scope>NUCLEOTIDE SEQUENCE [LARGE SCALE GENOMIC DNA]</scope>
    <source>
        <strain evidence="1 2">441</strain>
    </source>
</reference>
<dbReference type="PANTHER" id="PTHR46579:SF2">
    <property type="entry name" value="C2H2-TYPE DOMAIN-CONTAINING PROTEIN"/>
    <property type="match status" value="1"/>
</dbReference>
<name>A0A0C9YIN0_9AGAM</name>
<organism evidence="1 2">
    <name type="scientific">Pisolithus microcarpus 441</name>
    <dbReference type="NCBI Taxonomy" id="765257"/>
    <lineage>
        <taxon>Eukaryota</taxon>
        <taxon>Fungi</taxon>
        <taxon>Dikarya</taxon>
        <taxon>Basidiomycota</taxon>
        <taxon>Agaricomycotina</taxon>
        <taxon>Agaricomycetes</taxon>
        <taxon>Agaricomycetidae</taxon>
        <taxon>Boletales</taxon>
        <taxon>Sclerodermatineae</taxon>
        <taxon>Pisolithaceae</taxon>
        <taxon>Pisolithus</taxon>
    </lineage>
</organism>
<sequence>SFSICNLPPEYRYQTANLMCTSIMPGLKEQSPDEVQHFLHPIISDLLRLWKHSIKVPTESHPDRRVIHVILVAVVCDKPTAHKMGGFGSHSHTYYCTACWIPSKDKGNLNAFKRGAYPLQTDWEQCHLGNEYHNLDSLNAQKNFVKEYATQYSELSRLPYFDLVQQIVIDPMHNLFLGKFQPSPNDQPLPVLHRSRQDALLQYLGPKQDLMTKP</sequence>
<dbReference type="STRING" id="765257.A0A0C9YIN0"/>
<reference evidence="2" key="2">
    <citation type="submission" date="2015-01" db="EMBL/GenBank/DDBJ databases">
        <title>Evolutionary Origins and Diversification of the Mycorrhizal Mutualists.</title>
        <authorList>
            <consortium name="DOE Joint Genome Institute"/>
            <consortium name="Mycorrhizal Genomics Consortium"/>
            <person name="Kohler A."/>
            <person name="Kuo A."/>
            <person name="Nagy L.G."/>
            <person name="Floudas D."/>
            <person name="Copeland A."/>
            <person name="Barry K.W."/>
            <person name="Cichocki N."/>
            <person name="Veneault-Fourrey C."/>
            <person name="LaButti K."/>
            <person name="Lindquist E.A."/>
            <person name="Lipzen A."/>
            <person name="Lundell T."/>
            <person name="Morin E."/>
            <person name="Murat C."/>
            <person name="Riley R."/>
            <person name="Ohm R."/>
            <person name="Sun H."/>
            <person name="Tunlid A."/>
            <person name="Henrissat B."/>
            <person name="Grigoriev I.V."/>
            <person name="Hibbett D.S."/>
            <person name="Martin F."/>
        </authorList>
    </citation>
    <scope>NUCLEOTIDE SEQUENCE [LARGE SCALE GENOMIC DNA]</scope>
    <source>
        <strain evidence="2">441</strain>
    </source>
</reference>
<dbReference type="OrthoDB" id="3269001at2759"/>
<evidence type="ECO:0000313" key="1">
    <source>
        <dbReference type="EMBL" id="KIK13644.1"/>
    </source>
</evidence>
<dbReference type="EMBL" id="KN833983">
    <property type="protein sequence ID" value="KIK13644.1"/>
    <property type="molecule type" value="Genomic_DNA"/>
</dbReference>
<feature type="non-terminal residue" evidence="1">
    <location>
        <position position="1"/>
    </location>
</feature>